<organism evidence="2 3">
    <name type="scientific">Actinomadura bangladeshensis</name>
    <dbReference type="NCBI Taxonomy" id="453573"/>
    <lineage>
        <taxon>Bacteria</taxon>
        <taxon>Bacillati</taxon>
        <taxon>Actinomycetota</taxon>
        <taxon>Actinomycetes</taxon>
        <taxon>Streptosporangiales</taxon>
        <taxon>Thermomonosporaceae</taxon>
        <taxon>Actinomadura</taxon>
    </lineage>
</organism>
<evidence type="ECO:0000256" key="1">
    <source>
        <dbReference type="SAM" id="MobiDB-lite"/>
    </source>
</evidence>
<accession>A0A4R4NRF9</accession>
<protein>
    <submittedName>
        <fullName evidence="2">Uncharacterized protein</fullName>
    </submittedName>
</protein>
<dbReference type="EMBL" id="SMJW01000140">
    <property type="protein sequence ID" value="TDC12198.1"/>
    <property type="molecule type" value="Genomic_DNA"/>
</dbReference>
<dbReference type="AlphaFoldDB" id="A0A4R4NRF9"/>
<dbReference type="Proteomes" id="UP000295431">
    <property type="component" value="Unassembled WGS sequence"/>
</dbReference>
<feature type="compositionally biased region" description="Basic and acidic residues" evidence="1">
    <location>
        <begin position="51"/>
        <end position="66"/>
    </location>
</feature>
<keyword evidence="3" id="KW-1185">Reference proteome</keyword>
<gene>
    <name evidence="2" type="ORF">E1284_24750</name>
</gene>
<evidence type="ECO:0000313" key="3">
    <source>
        <dbReference type="Proteomes" id="UP000295431"/>
    </source>
</evidence>
<sequence>MGVLQRIGDVPVAAAACGILRTPAAAQSGASVCTLVSAPPVKPPPLVRLRGLQDGDGRGDELRRTG</sequence>
<reference evidence="2 3" key="1">
    <citation type="submission" date="2019-03" db="EMBL/GenBank/DDBJ databases">
        <title>Draft genome sequences of novel Actinobacteria.</title>
        <authorList>
            <person name="Sahin N."/>
            <person name="Ay H."/>
            <person name="Saygin H."/>
        </authorList>
    </citation>
    <scope>NUCLEOTIDE SEQUENCE [LARGE SCALE GENOMIC DNA]</scope>
    <source>
        <strain evidence="2 3">DSM 45347</strain>
    </source>
</reference>
<proteinExistence type="predicted"/>
<evidence type="ECO:0000313" key="2">
    <source>
        <dbReference type="EMBL" id="TDC12198.1"/>
    </source>
</evidence>
<dbReference type="RefSeq" id="WP_131942529.1">
    <property type="nucleotide sequence ID" value="NZ_BAAAMX010000050.1"/>
</dbReference>
<name>A0A4R4NRF9_9ACTN</name>
<feature type="region of interest" description="Disordered" evidence="1">
    <location>
        <begin position="45"/>
        <end position="66"/>
    </location>
</feature>
<comment type="caution">
    <text evidence="2">The sequence shown here is derived from an EMBL/GenBank/DDBJ whole genome shotgun (WGS) entry which is preliminary data.</text>
</comment>